<evidence type="ECO:0000313" key="3">
    <source>
        <dbReference type="Proteomes" id="UP000517753"/>
    </source>
</evidence>
<dbReference type="EMBL" id="JACCBY010000005">
    <property type="protein sequence ID" value="NYD91441.1"/>
    <property type="molecule type" value="Genomic_DNA"/>
</dbReference>
<evidence type="ECO:0000256" key="1">
    <source>
        <dbReference type="SAM" id="MobiDB-lite"/>
    </source>
</evidence>
<proteinExistence type="predicted"/>
<name>A0A7Y9FSH0_9SPHN</name>
<reference evidence="2 3" key="1">
    <citation type="submission" date="2020-08" db="EMBL/GenBank/DDBJ databases">
        <title>The Agave Microbiome: Exploring the role of microbial communities in plant adaptations to desert environments.</title>
        <authorList>
            <person name="Partida-Martinez L.P."/>
        </authorList>
    </citation>
    <scope>NUCLEOTIDE SEQUENCE [LARGE SCALE GENOMIC DNA]</scope>
    <source>
        <strain evidence="2 3">AS2.3</strain>
    </source>
</reference>
<gene>
    <name evidence="2" type="ORF">HD841_003249</name>
</gene>
<accession>A0A7Y9FSH0</accession>
<comment type="caution">
    <text evidence="2">The sequence shown here is derived from an EMBL/GenBank/DDBJ whole genome shotgun (WGS) entry which is preliminary data.</text>
</comment>
<evidence type="ECO:0000313" key="2">
    <source>
        <dbReference type="EMBL" id="NYD91441.1"/>
    </source>
</evidence>
<sequence length="115" mass="12265">MSVVSVGSVRSATRLSASSGGAVSTRIGAVPATSLPDADPKATADLWAAEFVKEARKSPTERIRDDILRRHNLTEAQFAALSKAQQAGITREIEEAIKRVVKVPKKPETKVDVVA</sequence>
<organism evidence="2 3">
    <name type="scientific">Sphingomonas melonis</name>
    <dbReference type="NCBI Taxonomy" id="152682"/>
    <lineage>
        <taxon>Bacteria</taxon>
        <taxon>Pseudomonadati</taxon>
        <taxon>Pseudomonadota</taxon>
        <taxon>Alphaproteobacteria</taxon>
        <taxon>Sphingomonadales</taxon>
        <taxon>Sphingomonadaceae</taxon>
        <taxon>Sphingomonas</taxon>
    </lineage>
</organism>
<feature type="region of interest" description="Disordered" evidence="1">
    <location>
        <begin position="1"/>
        <end position="23"/>
    </location>
</feature>
<keyword evidence="3" id="KW-1185">Reference proteome</keyword>
<dbReference type="AlphaFoldDB" id="A0A7Y9FSH0"/>
<dbReference type="Proteomes" id="UP000517753">
    <property type="component" value="Unassembled WGS sequence"/>
</dbReference>
<feature type="compositionally biased region" description="Polar residues" evidence="1">
    <location>
        <begin position="8"/>
        <end position="22"/>
    </location>
</feature>
<protein>
    <submittedName>
        <fullName evidence="2">Uncharacterized protein</fullName>
    </submittedName>
</protein>
<dbReference type="RefSeq" id="WP_179509863.1">
    <property type="nucleotide sequence ID" value="NZ_JACCBY010000005.1"/>
</dbReference>